<dbReference type="RefSeq" id="WP_052083533.1">
    <property type="nucleotide sequence ID" value="NZ_CP003811.1"/>
</dbReference>
<dbReference type="Gene3D" id="3.10.450.50">
    <property type="match status" value="1"/>
</dbReference>
<dbReference type="InterPro" id="IPR032710">
    <property type="entry name" value="NTF2-like_dom_sf"/>
</dbReference>
<evidence type="ECO:0008006" key="3">
    <source>
        <dbReference type="Google" id="ProtNLM"/>
    </source>
</evidence>
<accession>A0A089NP45</accession>
<organism evidence="1 2">
    <name type="scientific">Methylobacterium oryzae CBMB20</name>
    <dbReference type="NCBI Taxonomy" id="693986"/>
    <lineage>
        <taxon>Bacteria</taxon>
        <taxon>Pseudomonadati</taxon>
        <taxon>Pseudomonadota</taxon>
        <taxon>Alphaproteobacteria</taxon>
        <taxon>Hyphomicrobiales</taxon>
        <taxon>Methylobacteriaceae</taxon>
        <taxon>Methylobacterium</taxon>
    </lineage>
</organism>
<dbReference type="PANTHER" id="PTHR38436:SF1">
    <property type="entry name" value="ESTER CYCLASE"/>
    <property type="match status" value="1"/>
</dbReference>
<dbReference type="GO" id="GO:0030638">
    <property type="term" value="P:polyketide metabolic process"/>
    <property type="evidence" value="ECO:0007669"/>
    <property type="project" value="InterPro"/>
</dbReference>
<dbReference type="Proteomes" id="UP000029492">
    <property type="component" value="Chromosome"/>
</dbReference>
<evidence type="ECO:0000313" key="1">
    <source>
        <dbReference type="EMBL" id="AIQ88295.1"/>
    </source>
</evidence>
<keyword evidence="2" id="KW-1185">Reference proteome</keyword>
<dbReference type="PANTHER" id="PTHR38436">
    <property type="entry name" value="POLYKETIDE CYCLASE SNOAL-LIKE DOMAIN"/>
    <property type="match status" value="1"/>
</dbReference>
<reference evidence="1 2" key="1">
    <citation type="journal article" date="2014" name="PLoS ONE">
        <title>Genome Information of Methylobacterium oryzae, a Plant-Probiotic Methylotroph in the Phyllosphere.</title>
        <authorList>
            <person name="Kwak M.J."/>
            <person name="Jeong H."/>
            <person name="Madhaiyan M."/>
            <person name="Lee Y."/>
            <person name="Sa T.M."/>
            <person name="Oh T.K."/>
            <person name="Kim J.F."/>
        </authorList>
    </citation>
    <scope>NUCLEOTIDE SEQUENCE [LARGE SCALE GENOMIC DNA]</scope>
    <source>
        <strain evidence="1 2">CBMB20</strain>
    </source>
</reference>
<sequence>MPHPRIPDGAALVLTHGQRTALEAFYGALGRRDVNLLDGATTPDWEDIPLAPGQGPGPEGAKPVFRMLLTAFPDLVVEIVDVLAERDRAAVRARVSATHAGPLFGVPASGRRVAFVLHEFHDFEGDRLRRTWHLEDLFGLFSQAGAFPALPGRQA</sequence>
<evidence type="ECO:0000313" key="2">
    <source>
        <dbReference type="Proteomes" id="UP000029492"/>
    </source>
</evidence>
<dbReference type="SUPFAM" id="SSF54427">
    <property type="entry name" value="NTF2-like"/>
    <property type="match status" value="1"/>
</dbReference>
<gene>
    <name evidence="1" type="ORF">MOC_0540</name>
</gene>
<dbReference type="InterPro" id="IPR009959">
    <property type="entry name" value="Cyclase_SnoaL-like"/>
</dbReference>
<dbReference type="HOGENOM" id="CLU_100997_5_1_5"/>
<protein>
    <recommendedName>
        <fullName evidence="3">Ester cyclase</fullName>
    </recommendedName>
</protein>
<dbReference type="STRING" id="693986.MOC_0540"/>
<name>A0A089NP45_9HYPH</name>
<dbReference type="KEGG" id="mor:MOC_0540"/>
<dbReference type="EMBL" id="CP003811">
    <property type="protein sequence ID" value="AIQ88295.1"/>
    <property type="molecule type" value="Genomic_DNA"/>
</dbReference>
<proteinExistence type="predicted"/>
<dbReference type="eggNOG" id="COG5485">
    <property type="taxonomic scope" value="Bacteria"/>
</dbReference>
<dbReference type="AlphaFoldDB" id="A0A089NP45"/>
<dbReference type="Pfam" id="PF07366">
    <property type="entry name" value="SnoaL"/>
    <property type="match status" value="1"/>
</dbReference>